<evidence type="ECO:0000256" key="1">
    <source>
        <dbReference type="ARBA" id="ARBA00004123"/>
    </source>
</evidence>
<dbReference type="CDD" id="cd00086">
    <property type="entry name" value="homeodomain"/>
    <property type="match status" value="1"/>
</dbReference>
<feature type="domain" description="Homeobox" evidence="8">
    <location>
        <begin position="157"/>
        <end position="217"/>
    </location>
</feature>
<dbReference type="PANTHER" id="PTHR24340:SF70">
    <property type="entry name" value="NK7.1, ISOFORM A"/>
    <property type="match status" value="1"/>
</dbReference>
<keyword evidence="2 5" id="KW-0238">DNA-binding</keyword>
<dbReference type="SMART" id="SM00389">
    <property type="entry name" value="HOX"/>
    <property type="match status" value="1"/>
</dbReference>
<dbReference type="Gene3D" id="1.10.10.60">
    <property type="entry name" value="Homeodomain-like"/>
    <property type="match status" value="1"/>
</dbReference>
<organism evidence="9 10">
    <name type="scientific">Biomphalaria glabrata</name>
    <name type="common">Bloodfluke planorb</name>
    <name type="synonym">Freshwater snail</name>
    <dbReference type="NCBI Taxonomy" id="6526"/>
    <lineage>
        <taxon>Eukaryota</taxon>
        <taxon>Metazoa</taxon>
        <taxon>Spiralia</taxon>
        <taxon>Lophotrochozoa</taxon>
        <taxon>Mollusca</taxon>
        <taxon>Gastropoda</taxon>
        <taxon>Heterobranchia</taxon>
        <taxon>Euthyneura</taxon>
        <taxon>Panpulmonata</taxon>
        <taxon>Hygrophila</taxon>
        <taxon>Lymnaeoidea</taxon>
        <taxon>Planorbidae</taxon>
        <taxon>Biomphalaria</taxon>
    </lineage>
</organism>
<feature type="region of interest" description="Disordered" evidence="7">
    <location>
        <begin position="435"/>
        <end position="466"/>
    </location>
</feature>
<feature type="region of interest" description="Disordered" evidence="7">
    <location>
        <begin position="334"/>
        <end position="374"/>
    </location>
</feature>
<gene>
    <name evidence="10" type="primary">LOC106070699</name>
</gene>
<dbReference type="PROSITE" id="PS00027">
    <property type="entry name" value="HOMEOBOX_1"/>
    <property type="match status" value="1"/>
</dbReference>
<comment type="subcellular location">
    <subcellularLocation>
        <location evidence="1 5 6">Nucleus</location>
    </subcellularLocation>
</comment>
<feature type="region of interest" description="Disordered" evidence="7">
    <location>
        <begin position="119"/>
        <end position="161"/>
    </location>
</feature>
<evidence type="ECO:0000313" key="9">
    <source>
        <dbReference type="Proteomes" id="UP001165740"/>
    </source>
</evidence>
<dbReference type="OrthoDB" id="6159439at2759"/>
<dbReference type="Proteomes" id="UP001165740">
    <property type="component" value="Chromosome 1"/>
</dbReference>
<evidence type="ECO:0000256" key="3">
    <source>
        <dbReference type="ARBA" id="ARBA00023155"/>
    </source>
</evidence>
<dbReference type="PROSITE" id="PS50071">
    <property type="entry name" value="HOMEOBOX_2"/>
    <property type="match status" value="1"/>
</dbReference>
<evidence type="ECO:0000313" key="10">
    <source>
        <dbReference type="RefSeq" id="XP_055899689.1"/>
    </source>
</evidence>
<keyword evidence="3 5" id="KW-0371">Homeobox</keyword>
<feature type="compositionally biased region" description="Basic and acidic residues" evidence="7">
    <location>
        <begin position="139"/>
        <end position="156"/>
    </location>
</feature>
<proteinExistence type="predicted"/>
<dbReference type="AlphaFoldDB" id="A0A9W3BJH6"/>
<evidence type="ECO:0000256" key="6">
    <source>
        <dbReference type="RuleBase" id="RU000682"/>
    </source>
</evidence>
<dbReference type="GO" id="GO:0030154">
    <property type="term" value="P:cell differentiation"/>
    <property type="evidence" value="ECO:0007669"/>
    <property type="project" value="TreeGrafter"/>
</dbReference>
<dbReference type="PANTHER" id="PTHR24340">
    <property type="entry name" value="HOMEOBOX PROTEIN NKX"/>
    <property type="match status" value="1"/>
</dbReference>
<dbReference type="SUPFAM" id="SSF46689">
    <property type="entry name" value="Homeodomain-like"/>
    <property type="match status" value="1"/>
</dbReference>
<evidence type="ECO:0000259" key="8">
    <source>
        <dbReference type="PROSITE" id="PS50071"/>
    </source>
</evidence>
<dbReference type="InterPro" id="IPR009057">
    <property type="entry name" value="Homeodomain-like_sf"/>
</dbReference>
<keyword evidence="4 5" id="KW-0539">Nucleus</keyword>
<reference evidence="10" key="1">
    <citation type="submission" date="2025-08" db="UniProtKB">
        <authorList>
            <consortium name="RefSeq"/>
        </authorList>
    </citation>
    <scope>IDENTIFICATION</scope>
</reference>
<evidence type="ECO:0000256" key="4">
    <source>
        <dbReference type="ARBA" id="ARBA00023242"/>
    </source>
</evidence>
<dbReference type="InterPro" id="IPR001356">
    <property type="entry name" value="HD"/>
</dbReference>
<name>A0A9W3BJH6_BIOGL</name>
<feature type="compositionally biased region" description="Basic and acidic residues" evidence="7">
    <location>
        <begin position="346"/>
        <end position="367"/>
    </location>
</feature>
<evidence type="ECO:0000256" key="7">
    <source>
        <dbReference type="SAM" id="MobiDB-lite"/>
    </source>
</evidence>
<dbReference type="GO" id="GO:0000981">
    <property type="term" value="F:DNA-binding transcription factor activity, RNA polymerase II-specific"/>
    <property type="evidence" value="ECO:0007669"/>
    <property type="project" value="InterPro"/>
</dbReference>
<dbReference type="InterPro" id="IPR017970">
    <property type="entry name" value="Homeobox_CS"/>
</dbReference>
<feature type="compositionally biased region" description="Low complexity" evidence="7">
    <location>
        <begin position="399"/>
        <end position="410"/>
    </location>
</feature>
<dbReference type="InterPro" id="IPR050394">
    <property type="entry name" value="Homeobox_NK-like"/>
</dbReference>
<dbReference type="InterPro" id="IPR020479">
    <property type="entry name" value="HD_metazoa"/>
</dbReference>
<dbReference type="GO" id="GO:0005634">
    <property type="term" value="C:nucleus"/>
    <property type="evidence" value="ECO:0007669"/>
    <property type="project" value="UniProtKB-SubCell"/>
</dbReference>
<dbReference type="Pfam" id="PF00046">
    <property type="entry name" value="Homeodomain"/>
    <property type="match status" value="1"/>
</dbReference>
<protein>
    <submittedName>
        <fullName evidence="10">Uncharacterized protein LOC106070699</fullName>
    </submittedName>
</protein>
<keyword evidence="9" id="KW-1185">Reference proteome</keyword>
<dbReference type="RefSeq" id="XP_055899689.1">
    <property type="nucleotide sequence ID" value="XM_056043714.1"/>
</dbReference>
<evidence type="ECO:0000256" key="2">
    <source>
        <dbReference type="ARBA" id="ARBA00023125"/>
    </source>
</evidence>
<feature type="compositionally biased region" description="Low complexity" evidence="7">
    <location>
        <begin position="119"/>
        <end position="135"/>
    </location>
</feature>
<dbReference type="GeneID" id="106070699"/>
<evidence type="ECO:0000256" key="5">
    <source>
        <dbReference type="PROSITE-ProRule" id="PRU00108"/>
    </source>
</evidence>
<feature type="DNA-binding region" description="Homeobox" evidence="5">
    <location>
        <begin position="159"/>
        <end position="218"/>
    </location>
</feature>
<dbReference type="PRINTS" id="PR00024">
    <property type="entry name" value="HOMEOBOX"/>
</dbReference>
<dbReference type="GO" id="GO:0000978">
    <property type="term" value="F:RNA polymerase II cis-regulatory region sequence-specific DNA binding"/>
    <property type="evidence" value="ECO:0007669"/>
    <property type="project" value="TreeGrafter"/>
</dbReference>
<accession>A0A9W3BJH6</accession>
<feature type="region of interest" description="Disordered" evidence="7">
    <location>
        <begin position="393"/>
        <end position="417"/>
    </location>
</feature>
<sequence length="515" mass="57916">MFAQPGSWHGHVYNKSPRRFTSFLIADILGETRSSSCKEEAFRNDYSDCNQPSCPEFHCTHPHSTTIVSFHSLKHHHSIHGHRDLVHAALAHHGHHRNHCDDIYQQDQCLESHRDVDNSRSTCSPGCGSPSLSSSDTEMGDKKRKNEDDLKDDANSVKKKKARTTFTGRQIFELEKQFEQKKYLSSAERAEMASQLAVTETQVKIWFQNRRTKWKKQENISSAEVAEHKLNAEKNVLKAKNKKNTESRAEAALESRIDFESRGVLSHLNSMISRDILSNSLQDAHDASRLCPYTPKSHSSKTQELRSVPAHLIHSPQPLFLVKPEVPEDLSMKDKDETVTSSCGHDPSDRHPKRSEARERHSLKRSESAMNVLNHRVKDEHVTCADLGLFTESDRDESTVSSSPPSTVAAAEDKSPPCLHQHHLIRLEHRAPKLMDSATSPSPPPSLEESNECAGEISRSDGSSGIDLAVDSPVDLVLTKQVDEDLLPTESKNIRRFSTDLVNFRELSESVTEID</sequence>